<dbReference type="EMBL" id="OR086111">
    <property type="protein sequence ID" value="WMD30179.1"/>
    <property type="molecule type" value="mRNA"/>
</dbReference>
<sequence>MSGFGFLLLALLLLVTVENETNGMATTKKPTSSFVRIGRRDMQSPFLSERLRNRALEFPQPSSQKQ</sequence>
<accession>A0AA50LTC5</accession>
<keyword evidence="1" id="KW-0732">Signal</keyword>
<name>A0AA50LTC5_CONFG</name>
<feature type="chain" id="PRO_5041264677" evidence="1">
    <location>
        <begin position="20"/>
        <end position="66"/>
    </location>
</feature>
<evidence type="ECO:0000256" key="1">
    <source>
        <dbReference type="SAM" id="SignalP"/>
    </source>
</evidence>
<dbReference type="AlphaFoldDB" id="A0AA50LTC5"/>
<evidence type="ECO:0000313" key="2">
    <source>
        <dbReference type="EMBL" id="WMD30179.1"/>
    </source>
</evidence>
<proteinExistence type="evidence at transcript level"/>
<organism evidence="2">
    <name type="scientific">Conus frigidus</name>
    <name type="common">Frigid cone</name>
    <dbReference type="NCBI Taxonomy" id="101755"/>
    <lineage>
        <taxon>Eukaryota</taxon>
        <taxon>Metazoa</taxon>
        <taxon>Spiralia</taxon>
        <taxon>Lophotrochozoa</taxon>
        <taxon>Mollusca</taxon>
        <taxon>Gastropoda</taxon>
        <taxon>Caenogastropoda</taxon>
        <taxon>Neogastropoda</taxon>
        <taxon>Conoidea</taxon>
        <taxon>Conidae</taxon>
        <taxon>Conus</taxon>
        <taxon>Virgiconus</taxon>
    </lineage>
</organism>
<reference evidence="2" key="1">
    <citation type="submission" date="2023-06" db="EMBL/GenBank/DDBJ databases">
        <authorList>
            <person name="Vijayasarathy M."/>
            <person name="Balaram P."/>
        </authorList>
    </citation>
    <scope>NUCLEOTIDE SEQUENCE</scope>
</reference>
<protein>
    <submittedName>
        <fullName evidence="2">Conorfamide protein</fullName>
    </submittedName>
</protein>
<feature type="signal peptide" evidence="1">
    <location>
        <begin position="1"/>
        <end position="19"/>
    </location>
</feature>